<dbReference type="SUPFAM" id="SSF49899">
    <property type="entry name" value="Concanavalin A-like lectins/glucanases"/>
    <property type="match status" value="1"/>
</dbReference>
<evidence type="ECO:0000313" key="5">
    <source>
        <dbReference type="Proteomes" id="UP001595075"/>
    </source>
</evidence>
<sequence>MKLSTSLVSAFLTATVLATPTPVAIEKRATTLTGAWGSVVTGGFTIYHNNWGAGQATSGSQTTIFNSLSAAGSVAWSTSWSWAGGPNQVKSYSNVALEKVNKKLSEVSSIQSTWSWSYTGTDMVSDVAYDLWLAPTADAKNQYEIMIWLGTYGGAGPISSKYNAAGKPDPIATATILGTKWNVFKGPNGDVTVFSFIAPSNQEKFSGDLNLFFKYLTTSQGVSTSAVITSLQSGTEPFTGSNAVFTTTDYTIKVV</sequence>
<evidence type="ECO:0000256" key="2">
    <source>
        <dbReference type="RuleBase" id="RU361163"/>
    </source>
</evidence>
<dbReference type="Pfam" id="PF01670">
    <property type="entry name" value="Glyco_hydro_12"/>
    <property type="match status" value="1"/>
</dbReference>
<protein>
    <recommendedName>
        <fullName evidence="6">Xyloglucan-specific endo-beta-1,4-glucanase A</fullName>
    </recommendedName>
</protein>
<accession>A0ABR4BYZ8</accession>
<dbReference type="Proteomes" id="UP001595075">
    <property type="component" value="Unassembled WGS sequence"/>
</dbReference>
<keyword evidence="2" id="KW-0624">Polysaccharide degradation</keyword>
<evidence type="ECO:0000256" key="3">
    <source>
        <dbReference type="SAM" id="SignalP"/>
    </source>
</evidence>
<comment type="caution">
    <text evidence="4">The sequence shown here is derived from an EMBL/GenBank/DDBJ whole genome shotgun (WGS) entry which is preliminary data.</text>
</comment>
<organism evidence="4 5">
    <name type="scientific">Oculimacula yallundae</name>
    <dbReference type="NCBI Taxonomy" id="86028"/>
    <lineage>
        <taxon>Eukaryota</taxon>
        <taxon>Fungi</taxon>
        <taxon>Dikarya</taxon>
        <taxon>Ascomycota</taxon>
        <taxon>Pezizomycotina</taxon>
        <taxon>Leotiomycetes</taxon>
        <taxon>Helotiales</taxon>
        <taxon>Ploettnerulaceae</taxon>
        <taxon>Oculimacula</taxon>
    </lineage>
</organism>
<dbReference type="InterPro" id="IPR013319">
    <property type="entry name" value="GH11/12"/>
</dbReference>
<dbReference type="InterPro" id="IPR002594">
    <property type="entry name" value="GH12"/>
</dbReference>
<keyword evidence="2" id="KW-0326">Glycosidase</keyword>
<comment type="similarity">
    <text evidence="1 2">Belongs to the glycosyl hydrolase 12 (cellulase H) family.</text>
</comment>
<gene>
    <name evidence="4" type="ORF">VTL71DRAFT_5912</name>
</gene>
<keyword evidence="2" id="KW-0119">Carbohydrate metabolism</keyword>
<proteinExistence type="inferred from homology"/>
<keyword evidence="5" id="KW-1185">Reference proteome</keyword>
<keyword evidence="2" id="KW-0378">Hydrolase</keyword>
<evidence type="ECO:0000313" key="4">
    <source>
        <dbReference type="EMBL" id="KAL2062840.1"/>
    </source>
</evidence>
<feature type="chain" id="PRO_5045910229" description="Xyloglucan-specific endo-beta-1,4-glucanase A" evidence="3">
    <location>
        <begin position="19"/>
        <end position="255"/>
    </location>
</feature>
<keyword evidence="3" id="KW-0732">Signal</keyword>
<dbReference type="PANTHER" id="PTHR34002">
    <property type="entry name" value="BLR1656 PROTEIN"/>
    <property type="match status" value="1"/>
</dbReference>
<dbReference type="Gene3D" id="2.60.120.180">
    <property type="match status" value="1"/>
</dbReference>
<name>A0ABR4BYZ8_9HELO</name>
<evidence type="ECO:0000256" key="1">
    <source>
        <dbReference type="ARBA" id="ARBA00005519"/>
    </source>
</evidence>
<evidence type="ECO:0008006" key="6">
    <source>
        <dbReference type="Google" id="ProtNLM"/>
    </source>
</evidence>
<dbReference type="PANTHER" id="PTHR34002:SF9">
    <property type="entry name" value="XYLOGLUCAN-SPECIFIC ENDO-BETA-1,4-GLUCANASE A"/>
    <property type="match status" value="1"/>
</dbReference>
<feature type="signal peptide" evidence="3">
    <location>
        <begin position="1"/>
        <end position="18"/>
    </location>
</feature>
<dbReference type="InterPro" id="IPR013320">
    <property type="entry name" value="ConA-like_dom_sf"/>
</dbReference>
<dbReference type="EMBL" id="JAZHXI010000016">
    <property type="protein sequence ID" value="KAL2062840.1"/>
    <property type="molecule type" value="Genomic_DNA"/>
</dbReference>
<reference evidence="4 5" key="1">
    <citation type="journal article" date="2024" name="Commun. Biol.">
        <title>Comparative genomic analysis of thermophilic fungi reveals convergent evolutionary adaptations and gene losses.</title>
        <authorList>
            <person name="Steindorff A.S."/>
            <person name="Aguilar-Pontes M.V."/>
            <person name="Robinson A.J."/>
            <person name="Andreopoulos B."/>
            <person name="LaButti K."/>
            <person name="Kuo A."/>
            <person name="Mondo S."/>
            <person name="Riley R."/>
            <person name="Otillar R."/>
            <person name="Haridas S."/>
            <person name="Lipzen A."/>
            <person name="Grimwood J."/>
            <person name="Schmutz J."/>
            <person name="Clum A."/>
            <person name="Reid I.D."/>
            <person name="Moisan M.C."/>
            <person name="Butler G."/>
            <person name="Nguyen T.T.M."/>
            <person name="Dewar K."/>
            <person name="Conant G."/>
            <person name="Drula E."/>
            <person name="Henrissat B."/>
            <person name="Hansel C."/>
            <person name="Singer S."/>
            <person name="Hutchinson M.I."/>
            <person name="de Vries R.P."/>
            <person name="Natvig D.O."/>
            <person name="Powell A.J."/>
            <person name="Tsang A."/>
            <person name="Grigoriev I.V."/>
        </authorList>
    </citation>
    <scope>NUCLEOTIDE SEQUENCE [LARGE SCALE GENOMIC DNA]</scope>
    <source>
        <strain evidence="4 5">CBS 494.80</strain>
    </source>
</reference>